<dbReference type="InterPro" id="IPR041447">
    <property type="entry name" value="Mannosidase_ig"/>
</dbReference>
<organism evidence="21 22">
    <name type="scientific">Draconibacterium sediminis</name>
    <dbReference type="NCBI Taxonomy" id="1544798"/>
    <lineage>
        <taxon>Bacteria</taxon>
        <taxon>Pseudomonadati</taxon>
        <taxon>Bacteroidota</taxon>
        <taxon>Bacteroidia</taxon>
        <taxon>Marinilabiliales</taxon>
        <taxon>Prolixibacteraceae</taxon>
        <taxon>Draconibacterium</taxon>
    </lineage>
</organism>
<feature type="signal peptide" evidence="16">
    <location>
        <begin position="1"/>
        <end position="20"/>
    </location>
</feature>
<dbReference type="EMBL" id="JRHC01000001">
    <property type="protein sequence ID" value="KJF44392.1"/>
    <property type="molecule type" value="Genomic_DNA"/>
</dbReference>
<dbReference type="GO" id="GO:0006516">
    <property type="term" value="P:glycoprotein catabolic process"/>
    <property type="evidence" value="ECO:0007669"/>
    <property type="project" value="TreeGrafter"/>
</dbReference>
<keyword evidence="7" id="KW-0964">Secreted</keyword>
<evidence type="ECO:0000256" key="7">
    <source>
        <dbReference type="ARBA" id="ARBA00022525"/>
    </source>
</evidence>
<dbReference type="Pfam" id="PF17753">
    <property type="entry name" value="Ig_mannosidase"/>
    <property type="match status" value="1"/>
</dbReference>
<dbReference type="STRING" id="1544798.LH29_02520"/>
<dbReference type="GO" id="GO:0004567">
    <property type="term" value="F:beta-mannosidase activity"/>
    <property type="evidence" value="ECO:0007669"/>
    <property type="project" value="UniProtKB-EC"/>
</dbReference>
<evidence type="ECO:0000259" key="19">
    <source>
        <dbReference type="Pfam" id="PF17786"/>
    </source>
</evidence>
<feature type="domain" description="Glycoside hydrolase family 2 immunoglobulin-like beta-sandwich" evidence="17">
    <location>
        <begin position="230"/>
        <end position="332"/>
    </location>
</feature>
<reference evidence="21 22" key="1">
    <citation type="submission" date="2014-09" db="EMBL/GenBank/DDBJ databases">
        <title>Draft Genome Sequence of Draconibacterium sp. JN14CK-3.</title>
        <authorList>
            <person name="Dong C."/>
            <person name="Lai Q."/>
            <person name="Shao Z."/>
        </authorList>
    </citation>
    <scope>NUCLEOTIDE SEQUENCE [LARGE SCALE GENOMIC DNA]</scope>
    <source>
        <strain evidence="21 22">JN14CK-3</strain>
    </source>
</reference>
<comment type="subcellular location">
    <subcellularLocation>
        <location evidence="2">Lysosome</location>
    </subcellularLocation>
    <subcellularLocation>
        <location evidence="3">Secreted</location>
    </subcellularLocation>
</comment>
<dbReference type="InterPro" id="IPR006102">
    <property type="entry name" value="Ig-like_GH2"/>
</dbReference>
<comment type="pathway">
    <text evidence="4">Glycan metabolism; N-glycan degradation.</text>
</comment>
<dbReference type="Pfam" id="PF17786">
    <property type="entry name" value="Mannosidase_ig"/>
    <property type="match status" value="1"/>
</dbReference>
<dbReference type="InterPro" id="IPR013783">
    <property type="entry name" value="Ig-like_fold"/>
</dbReference>
<dbReference type="PROSITE" id="PS51257">
    <property type="entry name" value="PROKAR_LIPOPROTEIN"/>
    <property type="match status" value="1"/>
</dbReference>
<name>A0A0D8JBV1_9BACT</name>
<dbReference type="Gene3D" id="2.60.40.10">
    <property type="entry name" value="Immunoglobulins"/>
    <property type="match status" value="3"/>
</dbReference>
<proteinExistence type="inferred from homology"/>
<dbReference type="Pfam" id="PF22666">
    <property type="entry name" value="Glyco_hydro_2_N2"/>
    <property type="match status" value="1"/>
</dbReference>
<dbReference type="AlphaFoldDB" id="A0A0D8JBV1"/>
<evidence type="ECO:0000256" key="6">
    <source>
        <dbReference type="ARBA" id="ARBA00012754"/>
    </source>
</evidence>
<dbReference type="SUPFAM" id="SSF51445">
    <property type="entry name" value="(Trans)glycosidases"/>
    <property type="match status" value="1"/>
</dbReference>
<dbReference type="InterPro" id="IPR008979">
    <property type="entry name" value="Galactose-bd-like_sf"/>
</dbReference>
<dbReference type="EC" id="3.2.1.25" evidence="6"/>
<evidence type="ECO:0000256" key="16">
    <source>
        <dbReference type="SAM" id="SignalP"/>
    </source>
</evidence>
<evidence type="ECO:0000256" key="12">
    <source>
        <dbReference type="ARBA" id="ARBA00023295"/>
    </source>
</evidence>
<evidence type="ECO:0000256" key="14">
    <source>
        <dbReference type="ARBA" id="ARBA00041069"/>
    </source>
</evidence>
<keyword evidence="9" id="KW-0378">Hydrolase</keyword>
<evidence type="ECO:0000259" key="18">
    <source>
        <dbReference type="Pfam" id="PF17753"/>
    </source>
</evidence>
<sequence>MNAINRWPLLAILALLFTVACTTNESGPDLMIQKELNTNWTFSQAGENEWLPATVPGTVHTDLLANEKIEDPFYRLNELDQQWIDKVDWEYKSTFTVDKTFLTRDIVVLDFEGLDTYADVSVNGEKVLSADNMFREWQVDVKDLLKEGDNEIHIVFRSPIVEGLKKYDANGFVYPGAENDQAERGEVEGNKRVSIYTRKAGYHYGWDWGPRLVTSGIWKPVYLKAWDNATIENLQIVQNEVSDEKATFTAVFEVDAVKKTKATIAVNNDGQTLASSEVSLTPGVNKYSVDFEIANPQLWWTNGLGEAHLYNLSGVLDVKGRTVTEDTRIGIRTLELVREKDDAGTSFYFKLNGHPVFMKGANYIPNDMFLPRVTDENYRKVVMNAKNANNNMLRVWGGGIYENDIFYNLCDENGILIWQDFMFACAMFPNNPEFLDNIKHEAIDNVKRLRNHPSIALWCGNNEILTAWNTWGWKKIAADQGDDVTEKVWQAYVDIFHKTLPDVVNEYDPARSYWGSSPSSGLGVQADLVNGDEHYWGVWWAKEPFSTYATHLARFMSEYGFQSFPEMASVRKYAEPEDYDIYSEVMESHQRSSIGNGTIEYYMLQEYKKPKDFESFLYVNHVLQADGIKFGLEGHRRAMPFCMGSLYWQINDVWPVASWSSTDYYQKWKALQYYVKKGFSQVLVSPYEEGIKFKVGIVNDRLEPIQAELRMQMVDFDGKVIWEEAHLVDIPANSSDDYFDVNKNEWRYQYRRNLKNVVFTTELVENGNVLSKNYYYFLPFKNLSVKAPQVEYAITKADNGFDIALRTDKLAKNLFLEIGDEEGFFSDNYFDMLPNDKVSIHLKTDISEEKLNEVLTIRTLDDAF</sequence>
<dbReference type="PANTHER" id="PTHR43730">
    <property type="entry name" value="BETA-MANNOSIDASE"/>
    <property type="match status" value="1"/>
</dbReference>
<feature type="domain" description="Beta-mannosidase-like galactose-binding" evidence="20">
    <location>
        <begin position="40"/>
        <end position="219"/>
    </location>
</feature>
<evidence type="ECO:0000256" key="4">
    <source>
        <dbReference type="ARBA" id="ARBA00004740"/>
    </source>
</evidence>
<dbReference type="FunFam" id="3.20.20.80:FF:000050">
    <property type="entry name" value="Beta-mannosidase B"/>
    <property type="match status" value="1"/>
</dbReference>
<keyword evidence="10" id="KW-0325">Glycoprotein</keyword>
<evidence type="ECO:0000256" key="11">
    <source>
        <dbReference type="ARBA" id="ARBA00023228"/>
    </source>
</evidence>
<dbReference type="Pfam" id="PF00703">
    <property type="entry name" value="Glyco_hydro_2"/>
    <property type="match status" value="1"/>
</dbReference>
<dbReference type="Proteomes" id="UP000032544">
    <property type="component" value="Unassembled WGS sequence"/>
</dbReference>
<evidence type="ECO:0000256" key="1">
    <source>
        <dbReference type="ARBA" id="ARBA00000829"/>
    </source>
</evidence>
<dbReference type="PATRIC" id="fig|1544798.3.peg.522"/>
<keyword evidence="22" id="KW-1185">Reference proteome</keyword>
<dbReference type="GO" id="GO:0005975">
    <property type="term" value="P:carbohydrate metabolic process"/>
    <property type="evidence" value="ECO:0007669"/>
    <property type="project" value="InterPro"/>
</dbReference>
<feature type="chain" id="PRO_5002331202" description="Beta-mannosidase B" evidence="16">
    <location>
        <begin position="21"/>
        <end position="864"/>
    </location>
</feature>
<dbReference type="FunFam" id="2.60.120.260:FF:000060">
    <property type="entry name" value="Probable beta-mannosidase"/>
    <property type="match status" value="1"/>
</dbReference>
<evidence type="ECO:0000259" key="17">
    <source>
        <dbReference type="Pfam" id="PF00703"/>
    </source>
</evidence>
<accession>A0A0D8JBV1</accession>
<dbReference type="InterPro" id="IPR036156">
    <property type="entry name" value="Beta-gal/glucu_dom_sf"/>
</dbReference>
<dbReference type="RefSeq" id="WP_045025945.1">
    <property type="nucleotide sequence ID" value="NZ_JRHC01000001.1"/>
</dbReference>
<evidence type="ECO:0000313" key="22">
    <source>
        <dbReference type="Proteomes" id="UP000032544"/>
    </source>
</evidence>
<dbReference type="SUPFAM" id="SSF49785">
    <property type="entry name" value="Galactose-binding domain-like"/>
    <property type="match status" value="1"/>
</dbReference>
<feature type="domain" description="Mannosidase Ig/CBM-like" evidence="19">
    <location>
        <begin position="692"/>
        <end position="782"/>
    </location>
</feature>
<comment type="catalytic activity">
    <reaction evidence="1">
        <text>Hydrolysis of terminal, non-reducing beta-D-mannose residues in beta-D-mannosides.</text>
        <dbReference type="EC" id="3.2.1.25"/>
    </reaction>
</comment>
<comment type="subunit">
    <text evidence="5">Homodimer.</text>
</comment>
<dbReference type="GO" id="GO:0005764">
    <property type="term" value="C:lysosome"/>
    <property type="evidence" value="ECO:0007669"/>
    <property type="project" value="UniProtKB-SubCell"/>
</dbReference>
<comment type="similarity">
    <text evidence="13">Belongs to the glycosyl hydrolase 2 family. Beta-mannosidase B subfamily.</text>
</comment>
<evidence type="ECO:0000313" key="21">
    <source>
        <dbReference type="EMBL" id="KJF44392.1"/>
    </source>
</evidence>
<evidence type="ECO:0000259" key="20">
    <source>
        <dbReference type="Pfam" id="PF22666"/>
    </source>
</evidence>
<keyword evidence="12" id="KW-0326">Glycosidase</keyword>
<dbReference type="Gene3D" id="3.20.20.80">
    <property type="entry name" value="Glycosidases"/>
    <property type="match status" value="1"/>
</dbReference>
<dbReference type="InterPro" id="IPR017853">
    <property type="entry name" value="GH"/>
</dbReference>
<feature type="domain" description="Beta-mannosidase Ig-fold" evidence="18">
    <location>
        <begin position="786"/>
        <end position="862"/>
    </location>
</feature>
<evidence type="ECO:0000256" key="9">
    <source>
        <dbReference type="ARBA" id="ARBA00022801"/>
    </source>
</evidence>
<evidence type="ECO:0000256" key="13">
    <source>
        <dbReference type="ARBA" id="ARBA00038429"/>
    </source>
</evidence>
<dbReference type="SUPFAM" id="SSF49303">
    <property type="entry name" value="beta-Galactosidase/glucuronidase domain"/>
    <property type="match status" value="3"/>
</dbReference>
<protein>
    <recommendedName>
        <fullName evidence="14">Beta-mannosidase B</fullName>
        <ecNumber evidence="6">3.2.1.25</ecNumber>
    </recommendedName>
    <alternativeName>
        <fullName evidence="15">Mannanase B</fullName>
    </alternativeName>
</protein>
<evidence type="ECO:0000256" key="3">
    <source>
        <dbReference type="ARBA" id="ARBA00004613"/>
    </source>
</evidence>
<evidence type="ECO:0000256" key="8">
    <source>
        <dbReference type="ARBA" id="ARBA00022729"/>
    </source>
</evidence>
<dbReference type="GO" id="GO:0005576">
    <property type="term" value="C:extracellular region"/>
    <property type="evidence" value="ECO:0007669"/>
    <property type="project" value="UniProtKB-SubCell"/>
</dbReference>
<gene>
    <name evidence="21" type="ORF">LH29_02520</name>
</gene>
<dbReference type="InterPro" id="IPR054593">
    <property type="entry name" value="Beta-mannosidase-like_N2"/>
</dbReference>
<dbReference type="InterPro" id="IPR050887">
    <property type="entry name" value="Beta-mannosidase_GH2"/>
</dbReference>
<evidence type="ECO:0000256" key="15">
    <source>
        <dbReference type="ARBA" id="ARBA00041614"/>
    </source>
</evidence>
<keyword evidence="11" id="KW-0458">Lysosome</keyword>
<keyword evidence="8 16" id="KW-0732">Signal</keyword>
<dbReference type="Gene3D" id="2.60.120.260">
    <property type="entry name" value="Galactose-binding domain-like"/>
    <property type="match status" value="1"/>
</dbReference>
<comment type="caution">
    <text evidence="21">The sequence shown here is derived from an EMBL/GenBank/DDBJ whole genome shotgun (WGS) entry which is preliminary data.</text>
</comment>
<dbReference type="InterPro" id="IPR041625">
    <property type="entry name" value="Beta-mannosidase_Ig"/>
</dbReference>
<evidence type="ECO:0000256" key="10">
    <source>
        <dbReference type="ARBA" id="ARBA00023180"/>
    </source>
</evidence>
<evidence type="ECO:0000256" key="5">
    <source>
        <dbReference type="ARBA" id="ARBA00011738"/>
    </source>
</evidence>
<dbReference type="PANTHER" id="PTHR43730:SF1">
    <property type="entry name" value="BETA-MANNOSIDASE"/>
    <property type="match status" value="1"/>
</dbReference>
<evidence type="ECO:0000256" key="2">
    <source>
        <dbReference type="ARBA" id="ARBA00004371"/>
    </source>
</evidence>